<dbReference type="STRING" id="631362.Thi970DRAFT_03356"/>
<dbReference type="SUPFAM" id="SSF161111">
    <property type="entry name" value="Cation efflux protein transmembrane domain-like"/>
    <property type="match status" value="1"/>
</dbReference>
<organism evidence="8 9">
    <name type="scientific">Thiorhodovibrio frisius</name>
    <dbReference type="NCBI Taxonomy" id="631362"/>
    <lineage>
        <taxon>Bacteria</taxon>
        <taxon>Pseudomonadati</taxon>
        <taxon>Pseudomonadota</taxon>
        <taxon>Gammaproteobacteria</taxon>
        <taxon>Chromatiales</taxon>
        <taxon>Chromatiaceae</taxon>
        <taxon>Thiorhodovibrio</taxon>
    </lineage>
</organism>
<sequence length="208" mass="22018">MTSSSAADKPKPPIAVYGAMAANGVIAVAKGVAALFTGSSAMFSECIHSLVDTANEGLLLHGMKRSAHKPDQAHPFGTGNPIWDGIASMMIGLTLASVALILAYESRSLLIGEAADPLVIDSIRQLAREDADVVEAGRPLTMHLGPDEVLLNLDVRFRSGLSSETIMGVVDRLERGIRERHPEIKRIFIEAESLRREGAGAVSGTPPV</sequence>
<keyword evidence="3 6" id="KW-0812">Transmembrane</keyword>
<proteinExistence type="predicted"/>
<evidence type="ECO:0000256" key="5">
    <source>
        <dbReference type="ARBA" id="ARBA00023136"/>
    </source>
</evidence>
<protein>
    <submittedName>
        <fullName evidence="8">Putative Co/Zn/Cd cation transporter</fullName>
    </submittedName>
</protein>
<evidence type="ECO:0000313" key="9">
    <source>
        <dbReference type="Proteomes" id="UP000002964"/>
    </source>
</evidence>
<reference evidence="9" key="1">
    <citation type="submission" date="2011-06" db="EMBL/GenBank/DDBJ databases">
        <authorList>
            <consortium name="US DOE Joint Genome Institute (JGI-PGF)"/>
            <person name="Lucas S."/>
            <person name="Han J."/>
            <person name="Lapidus A."/>
            <person name="Cheng J.-F."/>
            <person name="Goodwin L."/>
            <person name="Pitluck S."/>
            <person name="Peters L."/>
            <person name="Land M.L."/>
            <person name="Hauser L."/>
            <person name="Vogl K."/>
            <person name="Liu Z."/>
            <person name="Overmann J."/>
            <person name="Frigaard N.-U."/>
            <person name="Bryant D.A."/>
            <person name="Woyke T.J."/>
        </authorList>
    </citation>
    <scope>NUCLEOTIDE SEQUENCE [LARGE SCALE GENOMIC DNA]</scope>
    <source>
        <strain evidence="9">970</strain>
    </source>
</reference>
<evidence type="ECO:0000256" key="2">
    <source>
        <dbReference type="ARBA" id="ARBA00022448"/>
    </source>
</evidence>
<evidence type="ECO:0000256" key="4">
    <source>
        <dbReference type="ARBA" id="ARBA00022989"/>
    </source>
</evidence>
<dbReference type="eggNOG" id="COG0053">
    <property type="taxonomic scope" value="Bacteria"/>
</dbReference>
<comment type="subcellular location">
    <subcellularLocation>
        <location evidence="1">Membrane</location>
        <topology evidence="1">Multi-pass membrane protein</topology>
    </subcellularLocation>
</comment>
<dbReference type="GO" id="GO:0006829">
    <property type="term" value="P:zinc ion transport"/>
    <property type="evidence" value="ECO:0007669"/>
    <property type="project" value="UniProtKB-KW"/>
</dbReference>
<dbReference type="InterPro" id="IPR058533">
    <property type="entry name" value="Cation_efflux_TM"/>
</dbReference>
<dbReference type="PANTHER" id="PTHR13414">
    <property type="entry name" value="HUEL-CATION TRANSPORTER"/>
    <property type="match status" value="1"/>
</dbReference>
<reference evidence="8 9" key="2">
    <citation type="submission" date="2011-11" db="EMBL/GenBank/DDBJ databases">
        <authorList>
            <consortium name="US DOE Joint Genome Institute"/>
            <person name="Lucas S."/>
            <person name="Han J."/>
            <person name="Lapidus A."/>
            <person name="Cheng J.-F."/>
            <person name="Goodwin L."/>
            <person name="Pitluck S."/>
            <person name="Peters L."/>
            <person name="Ovchinnikova G."/>
            <person name="Zhang X."/>
            <person name="Detter J.C."/>
            <person name="Han C."/>
            <person name="Tapia R."/>
            <person name="Land M."/>
            <person name="Hauser L."/>
            <person name="Kyrpides N."/>
            <person name="Ivanova N."/>
            <person name="Pagani I."/>
            <person name="Vogl K."/>
            <person name="Liu Z."/>
            <person name="Overmann J."/>
            <person name="Frigaard N.-U."/>
            <person name="Bryant D."/>
            <person name="Woyke T."/>
        </authorList>
    </citation>
    <scope>NUCLEOTIDE SEQUENCE [LARGE SCALE GENOMIC DNA]</scope>
    <source>
        <strain evidence="8 9">970</strain>
    </source>
</reference>
<dbReference type="GO" id="GO:0008324">
    <property type="term" value="F:monoatomic cation transmembrane transporter activity"/>
    <property type="evidence" value="ECO:0007669"/>
    <property type="project" value="InterPro"/>
</dbReference>
<dbReference type="OrthoDB" id="9806522at2"/>
<evidence type="ECO:0000256" key="1">
    <source>
        <dbReference type="ARBA" id="ARBA00004141"/>
    </source>
</evidence>
<evidence type="ECO:0000256" key="3">
    <source>
        <dbReference type="ARBA" id="ARBA00022692"/>
    </source>
</evidence>
<feature type="domain" description="Cation efflux protein transmembrane" evidence="7">
    <location>
        <begin position="19"/>
        <end position="79"/>
    </location>
</feature>
<keyword evidence="5 6" id="KW-0472">Membrane</keyword>
<dbReference type="HOGENOM" id="CLU_1320379_0_0_6"/>
<dbReference type="RefSeq" id="WP_009150162.1">
    <property type="nucleotide sequence ID" value="NZ_CP121471.1"/>
</dbReference>
<dbReference type="Pfam" id="PF01545">
    <property type="entry name" value="Cation_efflux"/>
    <property type="match status" value="1"/>
</dbReference>
<dbReference type="InterPro" id="IPR036837">
    <property type="entry name" value="Cation_efflux_CTD_sf"/>
</dbReference>
<evidence type="ECO:0000256" key="6">
    <source>
        <dbReference type="SAM" id="Phobius"/>
    </source>
</evidence>
<dbReference type="SUPFAM" id="SSF160240">
    <property type="entry name" value="Cation efflux protein cytoplasmic domain-like"/>
    <property type="match status" value="1"/>
</dbReference>
<dbReference type="InterPro" id="IPR040177">
    <property type="entry name" value="SLC30A9"/>
</dbReference>
<dbReference type="InterPro" id="IPR027469">
    <property type="entry name" value="Cation_efflux_TMD_sf"/>
</dbReference>
<dbReference type="PANTHER" id="PTHR13414:SF9">
    <property type="entry name" value="PROTON-COUPLED ZINC ANTIPORTER SLC30A9, MITOCHONDRIAL"/>
    <property type="match status" value="1"/>
</dbReference>
<evidence type="ECO:0000313" key="8">
    <source>
        <dbReference type="EMBL" id="EIC19759.1"/>
    </source>
</evidence>
<keyword evidence="2" id="KW-0813">Transport</keyword>
<name>H8Z6X4_9GAMM</name>
<dbReference type="Proteomes" id="UP000002964">
    <property type="component" value="Unassembled WGS sequence"/>
</dbReference>
<gene>
    <name evidence="8" type="ORF">Thi970DRAFT_03356</name>
</gene>
<accession>H8Z6X4</accession>
<dbReference type="AlphaFoldDB" id="H8Z6X4"/>
<dbReference type="GO" id="GO:0016020">
    <property type="term" value="C:membrane"/>
    <property type="evidence" value="ECO:0007669"/>
    <property type="project" value="UniProtKB-SubCell"/>
</dbReference>
<dbReference type="Gene3D" id="1.20.1510.10">
    <property type="entry name" value="Cation efflux protein transmembrane domain"/>
    <property type="match status" value="1"/>
</dbReference>
<keyword evidence="4 6" id="KW-1133">Transmembrane helix</keyword>
<feature type="transmembrane region" description="Helical" evidence="6">
    <location>
        <begin position="85"/>
        <end position="104"/>
    </location>
</feature>
<keyword evidence="9" id="KW-1185">Reference proteome</keyword>
<evidence type="ECO:0000259" key="7">
    <source>
        <dbReference type="Pfam" id="PF01545"/>
    </source>
</evidence>
<dbReference type="EMBL" id="JH603170">
    <property type="protein sequence ID" value="EIC19759.1"/>
    <property type="molecule type" value="Genomic_DNA"/>
</dbReference>
<dbReference type="Gene3D" id="3.30.70.1350">
    <property type="entry name" value="Cation efflux protein, cytoplasmic domain"/>
    <property type="match status" value="1"/>
</dbReference>